<evidence type="ECO:0000256" key="5">
    <source>
        <dbReference type="SAM" id="Phobius"/>
    </source>
</evidence>
<dbReference type="Proteomes" id="UP001152320">
    <property type="component" value="Chromosome 12"/>
</dbReference>
<evidence type="ECO:0000313" key="7">
    <source>
        <dbReference type="Proteomes" id="UP001152320"/>
    </source>
</evidence>
<feature type="transmembrane region" description="Helical" evidence="5">
    <location>
        <begin position="12"/>
        <end position="37"/>
    </location>
</feature>
<name>A0A9Q1BRV7_HOLLE</name>
<feature type="transmembrane region" description="Helical" evidence="5">
    <location>
        <begin position="119"/>
        <end position="143"/>
    </location>
</feature>
<dbReference type="OrthoDB" id="262535at2759"/>
<accession>A0A9Q1BRV7</accession>
<keyword evidence="4 5" id="KW-0472">Membrane</keyword>
<keyword evidence="7" id="KW-1185">Reference proteome</keyword>
<evidence type="ECO:0000256" key="4">
    <source>
        <dbReference type="ARBA" id="ARBA00023136"/>
    </source>
</evidence>
<comment type="caution">
    <text evidence="6">The sequence shown here is derived from an EMBL/GenBank/DDBJ whole genome shotgun (WGS) entry which is preliminary data.</text>
</comment>
<organism evidence="6 7">
    <name type="scientific">Holothuria leucospilota</name>
    <name type="common">Black long sea cucumber</name>
    <name type="synonym">Mertensiothuria leucospilota</name>
    <dbReference type="NCBI Taxonomy" id="206669"/>
    <lineage>
        <taxon>Eukaryota</taxon>
        <taxon>Metazoa</taxon>
        <taxon>Echinodermata</taxon>
        <taxon>Eleutherozoa</taxon>
        <taxon>Echinozoa</taxon>
        <taxon>Holothuroidea</taxon>
        <taxon>Aspidochirotacea</taxon>
        <taxon>Aspidochirotida</taxon>
        <taxon>Holothuriidae</taxon>
        <taxon>Holothuria</taxon>
    </lineage>
</organism>
<sequence length="171" mass="19423">MAGPNPSSRGKTVVVLSSLPLQILLYLNGWYFGFFWVCEMLMYIYKGSVLPYPSQNIIGEVILLVMLAIIETVRLFLGRKGNLTEKLVHLAVSLALVLPVLFGALFILLWQTYVLRAEIILACILLVFLLLEVIFEVVTLITFARYRLPIRHCDKDVLLKLASRDLDINLK</sequence>
<evidence type="ECO:0000256" key="2">
    <source>
        <dbReference type="ARBA" id="ARBA00022692"/>
    </source>
</evidence>
<dbReference type="GO" id="GO:0035869">
    <property type="term" value="C:ciliary transition zone"/>
    <property type="evidence" value="ECO:0007669"/>
    <property type="project" value="TreeGrafter"/>
</dbReference>
<evidence type="ECO:0000256" key="3">
    <source>
        <dbReference type="ARBA" id="ARBA00022989"/>
    </source>
</evidence>
<evidence type="ECO:0000313" key="6">
    <source>
        <dbReference type="EMBL" id="KAJ8031553.1"/>
    </source>
</evidence>
<evidence type="ECO:0000256" key="1">
    <source>
        <dbReference type="ARBA" id="ARBA00004141"/>
    </source>
</evidence>
<dbReference type="PANTHER" id="PTHR13531:SF0">
    <property type="entry name" value="GEO07735P1-RELATED"/>
    <property type="match status" value="1"/>
</dbReference>
<comment type="subcellular location">
    <subcellularLocation>
        <location evidence="1">Membrane</location>
        <topology evidence="1">Multi-pass membrane protein</topology>
    </subcellularLocation>
</comment>
<protein>
    <recommendedName>
        <fullName evidence="8">Transmembrane protein 216</fullName>
    </recommendedName>
</protein>
<dbReference type="EMBL" id="JAIZAY010000012">
    <property type="protein sequence ID" value="KAJ8031553.1"/>
    <property type="molecule type" value="Genomic_DNA"/>
</dbReference>
<dbReference type="InterPro" id="IPR019184">
    <property type="entry name" value="Uncharacterised_TM-17"/>
</dbReference>
<keyword evidence="3 5" id="KW-1133">Transmembrane helix</keyword>
<reference evidence="6" key="1">
    <citation type="submission" date="2021-10" db="EMBL/GenBank/DDBJ databases">
        <title>Tropical sea cucumber genome reveals ecological adaptation and Cuvierian tubules defense mechanism.</title>
        <authorList>
            <person name="Chen T."/>
        </authorList>
    </citation>
    <scope>NUCLEOTIDE SEQUENCE</scope>
    <source>
        <strain evidence="6">Nanhai2018</strain>
        <tissue evidence="6">Muscle</tissue>
    </source>
</reference>
<evidence type="ECO:0008006" key="8">
    <source>
        <dbReference type="Google" id="ProtNLM"/>
    </source>
</evidence>
<keyword evidence="2 5" id="KW-0812">Transmembrane</keyword>
<dbReference type="AlphaFoldDB" id="A0A9Q1BRV7"/>
<dbReference type="Pfam" id="PF09799">
    <property type="entry name" value="Transmemb_17"/>
    <property type="match status" value="1"/>
</dbReference>
<feature type="transmembrane region" description="Helical" evidence="5">
    <location>
        <begin position="57"/>
        <end position="77"/>
    </location>
</feature>
<feature type="transmembrane region" description="Helical" evidence="5">
    <location>
        <begin position="89"/>
        <end position="113"/>
    </location>
</feature>
<dbReference type="GO" id="GO:1905515">
    <property type="term" value="P:non-motile cilium assembly"/>
    <property type="evidence" value="ECO:0007669"/>
    <property type="project" value="TreeGrafter"/>
</dbReference>
<proteinExistence type="predicted"/>
<dbReference type="PANTHER" id="PTHR13531">
    <property type="entry name" value="GEO07735P1-RELATED-RELATED"/>
    <property type="match status" value="1"/>
</dbReference>
<gene>
    <name evidence="6" type="ORF">HOLleu_24783</name>
</gene>
<dbReference type="GO" id="GO:0016020">
    <property type="term" value="C:membrane"/>
    <property type="evidence" value="ECO:0007669"/>
    <property type="project" value="UniProtKB-SubCell"/>
</dbReference>